<dbReference type="EMBL" id="CP041395">
    <property type="protein sequence ID" value="QDM08724.1"/>
    <property type="molecule type" value="Genomic_DNA"/>
</dbReference>
<dbReference type="Gene3D" id="2.60.40.2630">
    <property type="match status" value="1"/>
</dbReference>
<sequence>MKKSFLMLGVAVAALASCSNEEVVDMPQSRAIQFETFVNHSTRSSVTETTEENLNKFFVFGNYGEGTWTPVYTNVEVTGGNVGDQSGWNPVQTAYWQSGEKYRFGAYSDGNSKIENENVDFIEGEQKLTFTDYTANNAKDLIVAIPDEKTAQASDNTPVGLSFYHMLSQVKFTFTNTDSHDYIMKIENIKVNAVQTATGTATYKVEKPTIAWETASVPKADYDFETIEDIAEPVKDDSHSTTCFVIPQDNTELSVSFTAIFSDKSGKIAENNFTGKLNYQGDKEGTEKGKWTPGFRYNYTVEINGSKIDPDLKQQVIEFKVDAVEDWTDVDQTPVTPNEVGE</sequence>
<dbReference type="InterPro" id="IPR025049">
    <property type="entry name" value="Mfa-like_1"/>
</dbReference>
<organism evidence="1 2">
    <name type="scientific">Bacteroides ovatus</name>
    <dbReference type="NCBI Taxonomy" id="28116"/>
    <lineage>
        <taxon>Bacteria</taxon>
        <taxon>Pseudomonadati</taxon>
        <taxon>Bacteroidota</taxon>
        <taxon>Bacteroidia</taxon>
        <taxon>Bacteroidales</taxon>
        <taxon>Bacteroidaceae</taxon>
        <taxon>Bacteroides</taxon>
    </lineage>
</organism>
<dbReference type="Proteomes" id="UP000318823">
    <property type="component" value="Chromosome"/>
</dbReference>
<proteinExistence type="predicted"/>
<dbReference type="CDD" id="cd13120">
    <property type="entry name" value="BF2867_like_N"/>
    <property type="match status" value="1"/>
</dbReference>
<evidence type="ECO:0000313" key="2">
    <source>
        <dbReference type="Proteomes" id="UP000318823"/>
    </source>
</evidence>
<dbReference type="AlphaFoldDB" id="A0AAP9DHB0"/>
<dbReference type="PROSITE" id="PS51257">
    <property type="entry name" value="PROKAR_LIPOPROTEIN"/>
    <property type="match status" value="1"/>
</dbReference>
<dbReference type="Pfam" id="PF13149">
    <property type="entry name" value="Mfa_like_1"/>
    <property type="match status" value="1"/>
</dbReference>
<dbReference type="RefSeq" id="WP_004294375.1">
    <property type="nucleotide sequence ID" value="NZ_CP041395.1"/>
</dbReference>
<gene>
    <name evidence="1" type="ORF">DYI28_08295</name>
</gene>
<protein>
    <submittedName>
        <fullName evidence="1">Fimbrillin family protein</fullName>
    </submittedName>
</protein>
<name>A0AAP9DHB0_BACOV</name>
<evidence type="ECO:0000313" key="1">
    <source>
        <dbReference type="EMBL" id="QDM08724.1"/>
    </source>
</evidence>
<reference evidence="2" key="1">
    <citation type="journal article" date="2018" name="J. Anim. Genet.">
        <title>Acquired interbacterial defense systems protect against interspecies antagonism in the human gut microbiome.</title>
        <authorList>
            <person name="Ross B.D."/>
            <person name="Verster A.J."/>
            <person name="Radey M.C."/>
            <person name="Schmidtke D.T."/>
            <person name="Pope C.E."/>
            <person name="Hoffman L.R."/>
            <person name="Hajjar A."/>
            <person name="Peterson S.B."/>
            <person name="Borenstein E."/>
            <person name="Mougous J."/>
        </authorList>
    </citation>
    <scope>NUCLEOTIDE SEQUENCE [LARGE SCALE GENOMIC DNA]</scope>
    <source>
        <strain evidence="2">3725 D1 iv</strain>
    </source>
</reference>
<accession>A0AAP9DHB0</accession>